<reference evidence="2" key="1">
    <citation type="submission" date="2020-08" db="EMBL/GenBank/DDBJ databases">
        <title>Multicomponent nature underlies the extraordinary mechanical properties of spider dragline silk.</title>
        <authorList>
            <person name="Kono N."/>
            <person name="Nakamura H."/>
            <person name="Mori M."/>
            <person name="Yoshida Y."/>
            <person name="Ohtoshi R."/>
            <person name="Malay A.D."/>
            <person name="Moran D.A.P."/>
            <person name="Tomita M."/>
            <person name="Numata K."/>
            <person name="Arakawa K."/>
        </authorList>
    </citation>
    <scope>NUCLEOTIDE SEQUENCE</scope>
</reference>
<protein>
    <submittedName>
        <fullName evidence="2">Uncharacterized protein</fullName>
    </submittedName>
</protein>
<name>A0A8X6SK76_TRICX</name>
<comment type="caution">
    <text evidence="2">The sequence shown here is derived from an EMBL/GenBank/DDBJ whole genome shotgun (WGS) entry which is preliminary data.</text>
</comment>
<sequence>MAWTVTPRLMIDSKDSAKGGGWEEKRNEVTGTTDQHCKLTETSSRTRGHETTPLRAKEDIKDVTSELDDGGEGVKSCTSWMKRQEFYCSR</sequence>
<gene>
    <name evidence="2" type="ORF">TNCV_1570801</name>
</gene>
<evidence type="ECO:0000256" key="1">
    <source>
        <dbReference type="SAM" id="MobiDB-lite"/>
    </source>
</evidence>
<proteinExistence type="predicted"/>
<dbReference type="AlphaFoldDB" id="A0A8X6SK76"/>
<dbReference type="EMBL" id="BMAU01021334">
    <property type="protein sequence ID" value="GFY15269.1"/>
    <property type="molecule type" value="Genomic_DNA"/>
</dbReference>
<evidence type="ECO:0000313" key="2">
    <source>
        <dbReference type="EMBL" id="GFY15269.1"/>
    </source>
</evidence>
<dbReference type="Proteomes" id="UP000887159">
    <property type="component" value="Unassembled WGS sequence"/>
</dbReference>
<accession>A0A8X6SK76</accession>
<evidence type="ECO:0000313" key="3">
    <source>
        <dbReference type="Proteomes" id="UP000887159"/>
    </source>
</evidence>
<organism evidence="2 3">
    <name type="scientific">Trichonephila clavipes</name>
    <name type="common">Golden silk orbweaver</name>
    <name type="synonym">Nephila clavipes</name>
    <dbReference type="NCBI Taxonomy" id="2585209"/>
    <lineage>
        <taxon>Eukaryota</taxon>
        <taxon>Metazoa</taxon>
        <taxon>Ecdysozoa</taxon>
        <taxon>Arthropoda</taxon>
        <taxon>Chelicerata</taxon>
        <taxon>Arachnida</taxon>
        <taxon>Araneae</taxon>
        <taxon>Araneomorphae</taxon>
        <taxon>Entelegynae</taxon>
        <taxon>Araneoidea</taxon>
        <taxon>Nephilidae</taxon>
        <taxon>Trichonephila</taxon>
    </lineage>
</organism>
<feature type="region of interest" description="Disordered" evidence="1">
    <location>
        <begin position="1"/>
        <end position="34"/>
    </location>
</feature>
<keyword evidence="3" id="KW-1185">Reference proteome</keyword>
<feature type="compositionally biased region" description="Basic and acidic residues" evidence="1">
    <location>
        <begin position="11"/>
        <end position="28"/>
    </location>
</feature>